<proteinExistence type="inferred from homology"/>
<evidence type="ECO:0000256" key="4">
    <source>
        <dbReference type="ARBA" id="ARBA00022475"/>
    </source>
</evidence>
<comment type="subcellular location">
    <subcellularLocation>
        <location evidence="1">Cell membrane</location>
        <topology evidence="1">Multi-pass membrane protein</topology>
    </subcellularLocation>
</comment>
<dbReference type="CDD" id="cd17358">
    <property type="entry name" value="MFS_GLUT6_8_Class3_like"/>
    <property type="match status" value="1"/>
</dbReference>
<feature type="transmembrane region" description="Helical" evidence="9">
    <location>
        <begin position="44"/>
        <end position="65"/>
    </location>
</feature>
<evidence type="ECO:0000256" key="9">
    <source>
        <dbReference type="SAM" id="Phobius"/>
    </source>
</evidence>
<dbReference type="PANTHER" id="PTHR48021:SF56">
    <property type="entry name" value="SUGAR TRANSPORTER ERD6-LIKE 14"/>
    <property type="match status" value="1"/>
</dbReference>
<feature type="transmembrane region" description="Helical" evidence="9">
    <location>
        <begin position="821"/>
        <end position="846"/>
    </location>
</feature>
<feature type="transmembrane region" description="Helical" evidence="9">
    <location>
        <begin position="113"/>
        <end position="131"/>
    </location>
</feature>
<evidence type="ECO:0000256" key="3">
    <source>
        <dbReference type="ARBA" id="ARBA00022448"/>
    </source>
</evidence>
<evidence type="ECO:0000256" key="5">
    <source>
        <dbReference type="ARBA" id="ARBA00022597"/>
    </source>
</evidence>
<feature type="transmembrane region" description="Helical" evidence="9">
    <location>
        <begin position="377"/>
        <end position="401"/>
    </location>
</feature>
<feature type="transmembrane region" description="Helical" evidence="9">
    <location>
        <begin position="196"/>
        <end position="217"/>
    </location>
</feature>
<evidence type="ECO:0000256" key="2">
    <source>
        <dbReference type="ARBA" id="ARBA00010992"/>
    </source>
</evidence>
<feature type="transmembrane region" description="Helical" evidence="9">
    <location>
        <begin position="77"/>
        <end position="101"/>
    </location>
</feature>
<dbReference type="PROSITE" id="PS00216">
    <property type="entry name" value="SUGAR_TRANSPORT_1"/>
    <property type="match status" value="1"/>
</dbReference>
<dbReference type="InterPro" id="IPR050549">
    <property type="entry name" value="MFS_Trehalose_Transporter"/>
</dbReference>
<feature type="transmembrane region" description="Helical" evidence="9">
    <location>
        <begin position="343"/>
        <end position="365"/>
    </location>
</feature>
<keyword evidence="4" id="KW-1003">Cell membrane</keyword>
<keyword evidence="3" id="KW-0813">Transport</keyword>
<feature type="transmembrane region" description="Helical" evidence="9">
    <location>
        <begin position="503"/>
        <end position="534"/>
    </location>
</feature>
<protein>
    <recommendedName>
        <fullName evidence="10">Major facilitator superfamily (MFS) profile domain-containing protein</fullName>
    </recommendedName>
</protein>
<evidence type="ECO:0000256" key="1">
    <source>
        <dbReference type="ARBA" id="ARBA00004651"/>
    </source>
</evidence>
<dbReference type="OrthoDB" id="6339427at2759"/>
<feature type="domain" description="Major facilitator superfamily (MFS) profile" evidence="10">
    <location>
        <begin position="48"/>
        <end position="471"/>
    </location>
</feature>
<feature type="transmembrane region" description="Helical" evidence="9">
    <location>
        <begin position="796"/>
        <end position="815"/>
    </location>
</feature>
<name>A0A8J6CQW0_9ROSI</name>
<keyword evidence="6 9" id="KW-0812">Transmembrane</keyword>
<dbReference type="Proteomes" id="UP000701853">
    <property type="component" value="Chromosome 11"/>
</dbReference>
<keyword evidence="7 9" id="KW-1133">Transmembrane helix</keyword>
<dbReference type="Gene3D" id="1.20.1250.20">
    <property type="entry name" value="MFS general substrate transporter like domains"/>
    <property type="match status" value="3"/>
</dbReference>
<feature type="domain" description="Major facilitator superfamily (MFS) profile" evidence="10">
    <location>
        <begin position="512"/>
        <end position="962"/>
    </location>
</feature>
<comment type="caution">
    <text evidence="11">The sequence shown here is derived from an EMBL/GenBank/DDBJ whole genome shotgun (WGS) entry which is preliminary data.</text>
</comment>
<dbReference type="InterPro" id="IPR036259">
    <property type="entry name" value="MFS_trans_sf"/>
</dbReference>
<feature type="transmembrane region" description="Helical" evidence="9">
    <location>
        <begin position="582"/>
        <end position="601"/>
    </location>
</feature>
<dbReference type="GO" id="GO:0051119">
    <property type="term" value="F:sugar transmembrane transporter activity"/>
    <property type="evidence" value="ECO:0007669"/>
    <property type="project" value="InterPro"/>
</dbReference>
<dbReference type="AlphaFoldDB" id="A0A8J6CQW0"/>
<dbReference type="EMBL" id="JAHUZN010000011">
    <property type="protein sequence ID" value="KAG8479180.1"/>
    <property type="molecule type" value="Genomic_DNA"/>
</dbReference>
<dbReference type="InterPro" id="IPR044775">
    <property type="entry name" value="MFS_ERD6/Tret1-like"/>
</dbReference>
<evidence type="ECO:0000313" key="12">
    <source>
        <dbReference type="Proteomes" id="UP000701853"/>
    </source>
</evidence>
<feature type="transmembrane region" description="Helical" evidence="9">
    <location>
        <begin position="314"/>
        <end position="336"/>
    </location>
</feature>
<feature type="transmembrane region" description="Helical" evidence="9">
    <location>
        <begin position="172"/>
        <end position="190"/>
    </location>
</feature>
<dbReference type="Pfam" id="PF00083">
    <property type="entry name" value="Sugar_tr"/>
    <property type="match status" value="3"/>
</dbReference>
<dbReference type="PANTHER" id="PTHR48021">
    <property type="match status" value="1"/>
</dbReference>
<feature type="transmembrane region" description="Helical" evidence="9">
    <location>
        <begin position="885"/>
        <end position="905"/>
    </location>
</feature>
<feature type="transmembrane region" description="Helical" evidence="9">
    <location>
        <begin position="546"/>
        <end position="570"/>
    </location>
</feature>
<keyword evidence="12" id="KW-1185">Reference proteome</keyword>
<accession>A0A8J6CQW0</accession>
<feature type="transmembrane region" description="Helical" evidence="9">
    <location>
        <begin position="858"/>
        <end position="879"/>
    </location>
</feature>
<comment type="similarity">
    <text evidence="2">Belongs to the major facilitator superfamily. Sugar transporter (TC 2.A.1.1) family.</text>
</comment>
<reference evidence="11 12" key="1">
    <citation type="journal article" date="2021" name="bioRxiv">
        <title>The Gossypium anomalum genome as a resource for cotton improvement and evolutionary analysis of hybrid incompatibility.</title>
        <authorList>
            <person name="Grover C.E."/>
            <person name="Yuan D."/>
            <person name="Arick M.A."/>
            <person name="Miller E.R."/>
            <person name="Hu G."/>
            <person name="Peterson D.G."/>
            <person name="Wendel J.F."/>
            <person name="Udall J.A."/>
        </authorList>
    </citation>
    <scope>NUCLEOTIDE SEQUENCE [LARGE SCALE GENOMIC DNA]</scope>
    <source>
        <strain evidence="11">JFW-Udall</strain>
        <tissue evidence="11">Leaf</tissue>
    </source>
</reference>
<gene>
    <name evidence="11" type="ORF">CXB51_029033</name>
</gene>
<evidence type="ECO:0000259" key="10">
    <source>
        <dbReference type="PROSITE" id="PS50850"/>
    </source>
</evidence>
<evidence type="ECO:0000256" key="6">
    <source>
        <dbReference type="ARBA" id="ARBA00022692"/>
    </source>
</evidence>
<feature type="transmembrane region" description="Helical" evidence="9">
    <location>
        <begin position="143"/>
        <end position="160"/>
    </location>
</feature>
<dbReference type="PROSITE" id="PS50850">
    <property type="entry name" value="MFS"/>
    <property type="match status" value="2"/>
</dbReference>
<dbReference type="SUPFAM" id="SSF103473">
    <property type="entry name" value="MFS general substrate transporter"/>
    <property type="match status" value="2"/>
</dbReference>
<dbReference type="InterPro" id="IPR005829">
    <property type="entry name" value="Sugar_transporter_CS"/>
</dbReference>
<feature type="transmembrane region" description="Helical" evidence="9">
    <location>
        <begin position="937"/>
        <end position="958"/>
    </location>
</feature>
<evidence type="ECO:0000256" key="8">
    <source>
        <dbReference type="ARBA" id="ARBA00023136"/>
    </source>
</evidence>
<organism evidence="11 12">
    <name type="scientific">Gossypium anomalum</name>
    <dbReference type="NCBI Taxonomy" id="47600"/>
    <lineage>
        <taxon>Eukaryota</taxon>
        <taxon>Viridiplantae</taxon>
        <taxon>Streptophyta</taxon>
        <taxon>Embryophyta</taxon>
        <taxon>Tracheophyta</taxon>
        <taxon>Spermatophyta</taxon>
        <taxon>Magnoliopsida</taxon>
        <taxon>eudicotyledons</taxon>
        <taxon>Gunneridae</taxon>
        <taxon>Pentapetalae</taxon>
        <taxon>rosids</taxon>
        <taxon>malvids</taxon>
        <taxon>Malvales</taxon>
        <taxon>Malvaceae</taxon>
        <taxon>Malvoideae</taxon>
        <taxon>Gossypium</taxon>
    </lineage>
</organism>
<evidence type="ECO:0000256" key="7">
    <source>
        <dbReference type="ARBA" id="ARBA00022989"/>
    </source>
</evidence>
<feature type="transmembrane region" description="Helical" evidence="9">
    <location>
        <begin position="281"/>
        <end position="302"/>
    </location>
</feature>
<dbReference type="InterPro" id="IPR005828">
    <property type="entry name" value="MFS_sugar_transport-like"/>
</dbReference>
<dbReference type="InterPro" id="IPR020846">
    <property type="entry name" value="MFS_dom"/>
</dbReference>
<dbReference type="GO" id="GO:0005886">
    <property type="term" value="C:plasma membrane"/>
    <property type="evidence" value="ECO:0007669"/>
    <property type="project" value="UniProtKB-SubCell"/>
</dbReference>
<sequence length="978" mass="106280">MEQQRTEATESLLVRQGNDNLVYNEENGGLGDGGSVAASDVTTILGLSTFVAACISFGSGCAVGYSSPTESSIMEDLGLSVAEFSVFGSILSIGALLGSAVSGKITDLLGRKLTMWILNLFYIGGWLAIAFTKTPWLLDLGRLSLGFTIGTFTYLMPVYISEITTKSVRGRFSIIPSLTVGWGISFMYVVGSFVSWRTLALIATVPGLLQLLPLFFIPESPRWLAKVGRDKELEDVLLCLRGNKADIFNEAAEIKDYVESLKSFSKEGILEIFQKNYVQPLLAVVGMIILMNLGGANAFSFYSGVIFVSAGLSSMVGLITLAATQTIVGLLGIILIDKLGRRPLQLVSTAGLCFSCFLTGLSFLFKEYNWWDQGSPALAFIGLLMYTGSYIVGSGIPWLLLSELFPINVKGSAGSICNFMGSCTGWVVAYYFNFLTEWSSTESASINMRYLKFAVDSVSILEGEQSMEQQRKEATERLLSRQGHDNLFYSEEMMVSVSGMEGWWLFPILPAFLVLAPLRLLALPLVLAVPYIGYSSPTQSSIMEDLGLSAAEFSLFGSILSIGSLIGAAISGNITDLFGRKLTMWILNLFYIGGWLAIAFTKAPWLLNLGRISLGFTNGISGYLAPIYIAEITTKNVRGRFTTILQVINQTLPVIHLLPHGSYTTSSAVDGWLGRVVHVCCWFLCPLAHIGSVSYDSRSASTPTHLLHTRISSMADHHKFSISVQISSVIYSYREYSVQAKVGREKELEAALLCVRGDKADISDEATEIKNHVESLKSFSRGGIVDIFQKKYVRPLLTVVGMMVLTNLGGANAFVYYSGAIFVSAGISSMVGLITLAATQTVVGILSTAIIDKLGRRPLLLVSSAGLCFSSFLTGVSFFLKDFNWWDQGSPILAFIGLLLFPINVKGSAGSICNFMGNSTGWVVGYYFNFLTEWSSAGIFFTFSAFCCANFILIATMVPETKGRTLEEIQASITPSSD</sequence>
<dbReference type="FunFam" id="1.20.1250.20:FF:000218">
    <property type="entry name" value="facilitated trehalose transporter Tret1"/>
    <property type="match status" value="1"/>
</dbReference>
<keyword evidence="5" id="KW-0762">Sugar transport</keyword>
<keyword evidence="8 9" id="KW-0472">Membrane</keyword>
<evidence type="ECO:0000313" key="11">
    <source>
        <dbReference type="EMBL" id="KAG8479180.1"/>
    </source>
</evidence>